<comment type="caution">
    <text evidence="1">The sequence shown here is derived from an EMBL/GenBank/DDBJ whole genome shotgun (WGS) entry which is preliminary data.</text>
</comment>
<name>A0A5A8CII0_CAFRO</name>
<dbReference type="Pfam" id="PF13516">
    <property type="entry name" value="LRR_6"/>
    <property type="match status" value="1"/>
</dbReference>
<protein>
    <submittedName>
        <fullName evidence="1">Uncharacterized protein</fullName>
    </submittedName>
</protein>
<dbReference type="SUPFAM" id="SSF52047">
    <property type="entry name" value="RNI-like"/>
    <property type="match status" value="1"/>
</dbReference>
<keyword evidence="2" id="KW-1185">Reference proteome</keyword>
<proteinExistence type="predicted"/>
<dbReference type="EMBL" id="VLTN01000020">
    <property type="protein sequence ID" value="KAA0152638.1"/>
    <property type="molecule type" value="Genomic_DNA"/>
</dbReference>
<evidence type="ECO:0000313" key="2">
    <source>
        <dbReference type="Proteomes" id="UP000323011"/>
    </source>
</evidence>
<gene>
    <name evidence="1" type="ORF">FNF29_03865</name>
</gene>
<dbReference type="InterPro" id="IPR001611">
    <property type="entry name" value="Leu-rich_rpt"/>
</dbReference>
<sequence>MLSLDGNHIGDGGATALAGGLRSNATLLRLAMCENGIGEPGVAALHDCLVANRVLTELFLTRNPGMPYGSSVSDDVQDLLERNADRAANWDARRLVVLARCASETARARA</sequence>
<dbReference type="Proteomes" id="UP000323011">
    <property type="component" value="Unassembled WGS sequence"/>
</dbReference>
<accession>A0A5A8CII0</accession>
<evidence type="ECO:0000313" key="1">
    <source>
        <dbReference type="EMBL" id="KAA0152638.1"/>
    </source>
</evidence>
<organism evidence="1 2">
    <name type="scientific">Cafeteria roenbergensis</name>
    <name type="common">Marine flagellate</name>
    <dbReference type="NCBI Taxonomy" id="33653"/>
    <lineage>
        <taxon>Eukaryota</taxon>
        <taxon>Sar</taxon>
        <taxon>Stramenopiles</taxon>
        <taxon>Bigyra</taxon>
        <taxon>Opalozoa</taxon>
        <taxon>Bicosoecida</taxon>
        <taxon>Cafeteriaceae</taxon>
        <taxon>Cafeteria</taxon>
    </lineage>
</organism>
<dbReference type="InterPro" id="IPR032675">
    <property type="entry name" value="LRR_dom_sf"/>
</dbReference>
<reference evidence="1 2" key="1">
    <citation type="submission" date="2019-07" db="EMBL/GenBank/DDBJ databases">
        <title>Genomes of Cafeteria roenbergensis.</title>
        <authorList>
            <person name="Fischer M.G."/>
            <person name="Hackl T."/>
            <person name="Roman M."/>
        </authorList>
    </citation>
    <scope>NUCLEOTIDE SEQUENCE [LARGE SCALE GENOMIC DNA]</scope>
    <source>
        <strain evidence="1 2">BVI</strain>
    </source>
</reference>
<dbReference type="Gene3D" id="3.80.10.10">
    <property type="entry name" value="Ribonuclease Inhibitor"/>
    <property type="match status" value="1"/>
</dbReference>
<dbReference type="AlphaFoldDB" id="A0A5A8CII0"/>